<dbReference type="AlphaFoldDB" id="A0A8J7B3U3"/>
<gene>
    <name evidence="1" type="ORF">IQ249_05430</name>
</gene>
<protein>
    <submittedName>
        <fullName evidence="1">CopG family transcriptional regulator</fullName>
    </submittedName>
</protein>
<accession>A0A8J7B3U3</accession>
<reference evidence="1" key="1">
    <citation type="submission" date="2020-10" db="EMBL/GenBank/DDBJ databases">
        <authorList>
            <person name="Castelo-Branco R."/>
            <person name="Eusebio N."/>
            <person name="Adriana R."/>
            <person name="Vieira A."/>
            <person name="Brugerolle De Fraissinette N."/>
            <person name="Rezende De Castro R."/>
            <person name="Schneider M.P."/>
            <person name="Vasconcelos V."/>
            <person name="Leao P.N."/>
        </authorList>
    </citation>
    <scope>NUCLEOTIDE SEQUENCE</scope>
    <source>
        <strain evidence="1">LEGE 07157</strain>
    </source>
</reference>
<dbReference type="PANTHER" id="PTHR40688:SF2">
    <property type="entry name" value="RIBBON-HELIX-HELIX PROTEIN COPG DOMAIN-CONTAINING PROTEIN"/>
    <property type="match status" value="1"/>
</dbReference>
<evidence type="ECO:0000313" key="2">
    <source>
        <dbReference type="Proteomes" id="UP000654482"/>
    </source>
</evidence>
<dbReference type="Proteomes" id="UP000654482">
    <property type="component" value="Unassembled WGS sequence"/>
</dbReference>
<dbReference type="SUPFAM" id="SSF47598">
    <property type="entry name" value="Ribbon-helix-helix"/>
    <property type="match status" value="1"/>
</dbReference>
<name>A0A8J7B3U3_9CYAN</name>
<comment type="caution">
    <text evidence="1">The sequence shown here is derived from an EMBL/GenBank/DDBJ whole genome shotgun (WGS) entry which is preliminary data.</text>
</comment>
<organism evidence="1 2">
    <name type="scientific">Lusitaniella coriacea LEGE 07157</name>
    <dbReference type="NCBI Taxonomy" id="945747"/>
    <lineage>
        <taxon>Bacteria</taxon>
        <taxon>Bacillati</taxon>
        <taxon>Cyanobacteriota</taxon>
        <taxon>Cyanophyceae</taxon>
        <taxon>Spirulinales</taxon>
        <taxon>Lusitaniellaceae</taxon>
        <taxon>Lusitaniella</taxon>
    </lineage>
</organism>
<keyword evidence="2" id="KW-1185">Reference proteome</keyword>
<dbReference type="PANTHER" id="PTHR40688">
    <property type="match status" value="1"/>
</dbReference>
<dbReference type="RefSeq" id="WP_194028430.1">
    <property type="nucleotide sequence ID" value="NZ_JADEWZ010000006.1"/>
</dbReference>
<evidence type="ECO:0000313" key="1">
    <source>
        <dbReference type="EMBL" id="MBE9115337.1"/>
    </source>
</evidence>
<dbReference type="InterPro" id="IPR010985">
    <property type="entry name" value="Ribbon_hlx_hlx"/>
</dbReference>
<dbReference type="InterPro" id="IPR052991">
    <property type="entry name" value="Non-func_TypeII_TA_Antitoxin"/>
</dbReference>
<dbReference type="EMBL" id="JADEWZ010000006">
    <property type="protein sequence ID" value="MBE9115337.1"/>
    <property type="molecule type" value="Genomic_DNA"/>
</dbReference>
<sequence length="80" mass="9112">MSKDNVTFRLDSEKRAALDAIAAGLDRNLTYILNEAISLYLEIHQWQLEEIRQGIAEAEAEEFASNDEVEAMFEKLTHAN</sequence>
<dbReference type="CDD" id="cd22233">
    <property type="entry name" value="RHH_CopAso-like"/>
    <property type="match status" value="1"/>
</dbReference>
<dbReference type="GO" id="GO:0006355">
    <property type="term" value="P:regulation of DNA-templated transcription"/>
    <property type="evidence" value="ECO:0007669"/>
    <property type="project" value="InterPro"/>
</dbReference>
<proteinExistence type="predicted"/>